<proteinExistence type="predicted"/>
<protein>
    <submittedName>
        <fullName evidence="2">Uncharacterized protein</fullName>
    </submittedName>
</protein>
<evidence type="ECO:0000313" key="3">
    <source>
        <dbReference type="Proteomes" id="UP000603457"/>
    </source>
</evidence>
<evidence type="ECO:0000256" key="1">
    <source>
        <dbReference type="SAM" id="MobiDB-lite"/>
    </source>
</evidence>
<dbReference type="EMBL" id="JACJTB010000011">
    <property type="protein sequence ID" value="MBD2594884.1"/>
    <property type="molecule type" value="Genomic_DNA"/>
</dbReference>
<sequence length="145" mass="14778">MFGFIKNLIAGILGFFTGLLGGKKKNGGYYLQLDESGAEVKPAPKPAETPKPAATSNGTKATAAPEPAKKPAAKAVKASQNGKAAPAEPEKAPATAVAVKKEPAITTFAPKYLAPSGASNGRRRPGANMSSFLDMAGQVKTPNQA</sequence>
<organism evidence="2 3">
    <name type="scientific">Nostoc spongiaeforme FACHB-130</name>
    <dbReference type="NCBI Taxonomy" id="1357510"/>
    <lineage>
        <taxon>Bacteria</taxon>
        <taxon>Bacillati</taxon>
        <taxon>Cyanobacteriota</taxon>
        <taxon>Cyanophyceae</taxon>
        <taxon>Nostocales</taxon>
        <taxon>Nostocaceae</taxon>
        <taxon>Nostoc</taxon>
    </lineage>
</organism>
<dbReference type="RefSeq" id="WP_190967727.1">
    <property type="nucleotide sequence ID" value="NZ_JACJTB010000011.1"/>
</dbReference>
<name>A0ABR8FXM0_9NOSO</name>
<feature type="compositionally biased region" description="Low complexity" evidence="1">
    <location>
        <begin position="73"/>
        <end position="98"/>
    </location>
</feature>
<comment type="caution">
    <text evidence="2">The sequence shown here is derived from an EMBL/GenBank/DDBJ whole genome shotgun (WGS) entry which is preliminary data.</text>
</comment>
<feature type="compositionally biased region" description="Low complexity" evidence="1">
    <location>
        <begin position="50"/>
        <end position="66"/>
    </location>
</feature>
<dbReference type="Proteomes" id="UP000603457">
    <property type="component" value="Unassembled WGS sequence"/>
</dbReference>
<accession>A0ABR8FXM0</accession>
<reference evidence="2 3" key="1">
    <citation type="journal article" date="2020" name="ISME J.">
        <title>Comparative genomics reveals insights into cyanobacterial evolution and habitat adaptation.</title>
        <authorList>
            <person name="Chen M.Y."/>
            <person name="Teng W.K."/>
            <person name="Zhao L."/>
            <person name="Hu C.X."/>
            <person name="Zhou Y.K."/>
            <person name="Han B.P."/>
            <person name="Song L.R."/>
            <person name="Shu W.S."/>
        </authorList>
    </citation>
    <scope>NUCLEOTIDE SEQUENCE [LARGE SCALE GENOMIC DNA]</scope>
    <source>
        <strain evidence="2 3">FACHB-130</strain>
    </source>
</reference>
<keyword evidence="3" id="KW-1185">Reference proteome</keyword>
<feature type="region of interest" description="Disordered" evidence="1">
    <location>
        <begin position="111"/>
        <end position="145"/>
    </location>
</feature>
<feature type="region of interest" description="Disordered" evidence="1">
    <location>
        <begin position="37"/>
        <end position="98"/>
    </location>
</feature>
<evidence type="ECO:0000313" key="2">
    <source>
        <dbReference type="EMBL" id="MBD2594884.1"/>
    </source>
</evidence>
<gene>
    <name evidence="2" type="ORF">H6G74_11160</name>
</gene>